<sequence length="80" mass="9048">MTIRDIMKYIESEYLVINDTPCEICGGEYLAENSNVSIVDGIPYDICNCVCSECGHEKTFQFCAPFVEDEDLSKIKNILN</sequence>
<proteinExistence type="predicted"/>
<dbReference type="EMBL" id="LROR01000018">
    <property type="protein sequence ID" value="OBR97626.1"/>
    <property type="molecule type" value="Genomic_DNA"/>
</dbReference>
<reference evidence="2 4" key="2">
    <citation type="journal article" date="2016" name="Front. Microbiol.">
        <title>Industrial Acetogenic Biocatalysts: A Comparative Metabolic and Genomic Analysis.</title>
        <authorList>
            <person name="Bengelsdorf F."/>
            <person name="Poehlein A."/>
            <person name="Sonja S."/>
            <person name="Erz C."/>
            <person name="Hummel T."/>
            <person name="Hoffmeister S."/>
            <person name="Daniel R."/>
            <person name="Durre P."/>
        </authorList>
    </citation>
    <scope>NUCLEOTIDE SEQUENCE [LARGE SCALE GENOMIC DNA]</scope>
    <source>
        <strain evidence="2 4">PTA-10522</strain>
    </source>
</reference>
<dbReference type="Proteomes" id="UP000077384">
    <property type="component" value="Unassembled WGS sequence"/>
</dbReference>
<name>A0A166S5Q5_9CLOT</name>
<evidence type="ECO:0000313" key="3">
    <source>
        <dbReference type="Proteomes" id="UP000077384"/>
    </source>
</evidence>
<dbReference type="RefSeq" id="WP_013236859.1">
    <property type="nucleotide sequence ID" value="NZ_LITQ01000024.1"/>
</dbReference>
<keyword evidence="4" id="KW-1185">Reference proteome</keyword>
<dbReference type="AlphaFoldDB" id="A0A166S5Q5"/>
<dbReference type="EMBL" id="LITQ01000024">
    <property type="protein sequence ID" value="OAA91677.1"/>
    <property type="molecule type" value="Genomic_DNA"/>
</dbReference>
<evidence type="ECO:0000313" key="2">
    <source>
        <dbReference type="EMBL" id="OBR97626.1"/>
    </source>
</evidence>
<organism evidence="1 3">
    <name type="scientific">Clostridium coskatii</name>
    <dbReference type="NCBI Taxonomy" id="1705578"/>
    <lineage>
        <taxon>Bacteria</taxon>
        <taxon>Bacillati</taxon>
        <taxon>Bacillota</taxon>
        <taxon>Clostridia</taxon>
        <taxon>Eubacteriales</taxon>
        <taxon>Clostridiaceae</taxon>
        <taxon>Clostridium</taxon>
    </lineage>
</organism>
<dbReference type="PATRIC" id="fig|1705578.3.peg.1818"/>
<protein>
    <recommendedName>
        <fullName evidence="5">Metal-binding protein</fullName>
    </recommendedName>
</protein>
<evidence type="ECO:0000313" key="4">
    <source>
        <dbReference type="Proteomes" id="UP000093694"/>
    </source>
</evidence>
<gene>
    <name evidence="2" type="ORF">CLCOS_00960</name>
    <name evidence="1" type="ORF">WX73_01562</name>
</gene>
<accession>A0A166S5Q5</accession>
<evidence type="ECO:0000313" key="1">
    <source>
        <dbReference type="EMBL" id="OAA91677.1"/>
    </source>
</evidence>
<reference evidence="1 3" key="1">
    <citation type="journal article" date="2015" name="Biotechnol. Bioeng.">
        <title>Genome sequence and phenotypic characterization of Caulobacter segnis.</title>
        <authorList>
            <person name="Patel S."/>
            <person name="Fletcher B."/>
            <person name="Scott D.C."/>
            <person name="Ely B."/>
        </authorList>
    </citation>
    <scope>NUCLEOTIDE SEQUENCE [LARGE SCALE GENOMIC DNA]</scope>
    <source>
        <strain evidence="1 3">PS02</strain>
    </source>
</reference>
<dbReference type="Proteomes" id="UP000093694">
    <property type="component" value="Unassembled WGS sequence"/>
</dbReference>
<evidence type="ECO:0008006" key="5">
    <source>
        <dbReference type="Google" id="ProtNLM"/>
    </source>
</evidence>
<comment type="caution">
    <text evidence="1">The sequence shown here is derived from an EMBL/GenBank/DDBJ whole genome shotgun (WGS) entry which is preliminary data.</text>
</comment>